<accession>A0ABP1QRV2</accession>
<sequence>MDQLPDKLDSNFSRSRSSSMSSLDNITSEAIQCLTFVDSFSKKGETIAYPTLWVGTSLGSIISIAVNLPMGGKEARKMENVSVNPTGTIFRLKGSMLCMAFLDCNGNPLPTTYEAWRDEAKERSKTPTKGLSTGSRQSPTQLSLDSSGSLGGGDKHFVILVSEKQSRVLTLPSQTCLYKQQLCENSFVIKAEVTTVKDSPCLVCYVSNGHLMILSIPSLRQLMDVDFVPLADLSFHQTRKSGIVDPMLSIWGQQMIVNEDTNS</sequence>
<feature type="compositionally biased region" description="Polar residues" evidence="1">
    <location>
        <begin position="127"/>
        <end position="141"/>
    </location>
</feature>
<proteinExistence type="predicted"/>
<dbReference type="Proteomes" id="UP001642540">
    <property type="component" value="Unassembled WGS sequence"/>
</dbReference>
<keyword evidence="2" id="KW-0812">Transmembrane</keyword>
<evidence type="ECO:0000256" key="1">
    <source>
        <dbReference type="SAM" id="MobiDB-lite"/>
    </source>
</evidence>
<feature type="region of interest" description="Disordered" evidence="1">
    <location>
        <begin position="1"/>
        <end position="20"/>
    </location>
</feature>
<keyword evidence="5" id="KW-1185">Reference proteome</keyword>
<feature type="transmembrane region" description="Helical" evidence="2">
    <location>
        <begin position="47"/>
        <end position="68"/>
    </location>
</feature>
<dbReference type="PANTHER" id="PTHR10241">
    <property type="entry name" value="LETHAL 2 GIANT LARVAE PROTEIN"/>
    <property type="match status" value="1"/>
</dbReference>
<evidence type="ECO:0000313" key="4">
    <source>
        <dbReference type="EMBL" id="CAL8108822.1"/>
    </source>
</evidence>
<name>A0ABP1QRV2_9HEXA</name>
<keyword evidence="2" id="KW-0472">Membrane</keyword>
<keyword evidence="2" id="KW-1133">Transmembrane helix</keyword>
<evidence type="ECO:0000256" key="2">
    <source>
        <dbReference type="SAM" id="Phobius"/>
    </source>
</evidence>
<protein>
    <recommendedName>
        <fullName evidence="3">Lethal giant larvae (Lgl)-like C-terminal domain-containing protein</fullName>
    </recommendedName>
</protein>
<organism evidence="4 5">
    <name type="scientific">Orchesella dallaii</name>
    <dbReference type="NCBI Taxonomy" id="48710"/>
    <lineage>
        <taxon>Eukaryota</taxon>
        <taxon>Metazoa</taxon>
        <taxon>Ecdysozoa</taxon>
        <taxon>Arthropoda</taxon>
        <taxon>Hexapoda</taxon>
        <taxon>Collembola</taxon>
        <taxon>Entomobryomorpha</taxon>
        <taxon>Entomobryoidea</taxon>
        <taxon>Orchesellidae</taxon>
        <taxon>Orchesellinae</taxon>
        <taxon>Orchesella</taxon>
    </lineage>
</organism>
<feature type="domain" description="Lethal giant larvae (Lgl)-like C-terminal" evidence="3">
    <location>
        <begin position="157"/>
        <end position="228"/>
    </location>
</feature>
<dbReference type="InterPro" id="IPR013905">
    <property type="entry name" value="Lgl_C_dom"/>
</dbReference>
<dbReference type="EMBL" id="CAXLJM020000040">
    <property type="protein sequence ID" value="CAL8108822.1"/>
    <property type="molecule type" value="Genomic_DNA"/>
</dbReference>
<reference evidence="4 5" key="1">
    <citation type="submission" date="2024-08" db="EMBL/GenBank/DDBJ databases">
        <authorList>
            <person name="Cucini C."/>
            <person name="Frati F."/>
        </authorList>
    </citation>
    <scope>NUCLEOTIDE SEQUENCE [LARGE SCALE GENOMIC DNA]</scope>
</reference>
<comment type="caution">
    <text evidence="4">The sequence shown here is derived from an EMBL/GenBank/DDBJ whole genome shotgun (WGS) entry which is preliminary data.</text>
</comment>
<evidence type="ECO:0000259" key="3">
    <source>
        <dbReference type="Pfam" id="PF08596"/>
    </source>
</evidence>
<gene>
    <name evidence="4" type="ORF">ODALV1_LOCUS13100</name>
</gene>
<feature type="region of interest" description="Disordered" evidence="1">
    <location>
        <begin position="119"/>
        <end position="149"/>
    </location>
</feature>
<dbReference type="PANTHER" id="PTHR10241:SF25">
    <property type="entry name" value="TOMOSYN, ISOFORM C"/>
    <property type="match status" value="1"/>
</dbReference>
<dbReference type="Pfam" id="PF08596">
    <property type="entry name" value="Lgl_C"/>
    <property type="match status" value="1"/>
</dbReference>
<evidence type="ECO:0000313" key="5">
    <source>
        <dbReference type="Proteomes" id="UP001642540"/>
    </source>
</evidence>